<name>A0A7C4H3B4_THEPE</name>
<reference evidence="2" key="1">
    <citation type="journal article" date="2020" name="mSystems">
        <title>Genome- and Community-Level Interaction Insights into Carbon Utilization and Element Cycling Functions of Hydrothermarchaeota in Hydrothermal Sediment.</title>
        <authorList>
            <person name="Zhou Z."/>
            <person name="Liu Y."/>
            <person name="Xu W."/>
            <person name="Pan J."/>
            <person name="Luo Z.H."/>
            <person name="Li M."/>
        </authorList>
    </citation>
    <scope>NUCLEOTIDE SEQUENCE</scope>
    <source>
        <strain evidence="2">SpSt-649</strain>
    </source>
</reference>
<evidence type="ECO:0000313" key="2">
    <source>
        <dbReference type="EMBL" id="HGM46145.1"/>
    </source>
</evidence>
<dbReference type="EMBL" id="DTBQ01000005">
    <property type="protein sequence ID" value="HGM46145.1"/>
    <property type="molecule type" value="Genomic_DNA"/>
</dbReference>
<accession>A0A7C4H3B4</accession>
<evidence type="ECO:0000256" key="1">
    <source>
        <dbReference type="ARBA" id="ARBA00023118"/>
    </source>
</evidence>
<dbReference type="InterPro" id="IPR013422">
    <property type="entry name" value="CRISPR-assoc_prot_Cas5_N"/>
</dbReference>
<keyword evidence="1" id="KW-0051">Antiviral defense</keyword>
<protein>
    <submittedName>
        <fullName evidence="2">CRISPR-associated protein Cas5</fullName>
    </submittedName>
</protein>
<gene>
    <name evidence="2" type="primary">cas5</name>
    <name evidence="2" type="ORF">ENU21_00125</name>
</gene>
<proteinExistence type="predicted"/>
<dbReference type="InterPro" id="IPR021124">
    <property type="entry name" value="CRISPR-assoc_prot_Cas5"/>
</dbReference>
<sequence length="264" mass="30260">MKALTFIVRFRTAQFKQHYQKLARRTYLIPPPSAVAGIFGAILGVPWNQLKEFCSKHGVRAGAELRSLEGYYVTISRIFKFDQERSSREGILRLLRDYWSGSSKAYYDMLGLRPLKESEELFRPEYKLAIAAKDGVVEEGLRRLRNLDFEYEIFGGNDYHFVEYVGDAQEAEFVRSAEGVGYCPAEHVLQIRAQGRRYEVVCNTELLVSRRSSLPLVVSAPVGPGLEYFTFVYRAVIVAKSEIDAVRDRESVIFVYDPSRYLVP</sequence>
<dbReference type="GO" id="GO:0043571">
    <property type="term" value="P:maintenance of CRISPR repeat elements"/>
    <property type="evidence" value="ECO:0007669"/>
    <property type="project" value="InterPro"/>
</dbReference>
<comment type="caution">
    <text evidence="2">The sequence shown here is derived from an EMBL/GenBank/DDBJ whole genome shotgun (WGS) entry which is preliminary data.</text>
</comment>
<dbReference type="NCBIfam" id="TIGR02593">
    <property type="entry name" value="CRISPR_cas5"/>
    <property type="match status" value="1"/>
</dbReference>
<dbReference type="GO" id="GO:0051607">
    <property type="term" value="P:defense response to virus"/>
    <property type="evidence" value="ECO:0007669"/>
    <property type="project" value="UniProtKB-KW"/>
</dbReference>
<dbReference type="AlphaFoldDB" id="A0A7C4H3B4"/>
<organism evidence="2">
    <name type="scientific">Thermofilum pendens</name>
    <dbReference type="NCBI Taxonomy" id="2269"/>
    <lineage>
        <taxon>Archaea</taxon>
        <taxon>Thermoproteota</taxon>
        <taxon>Thermoprotei</taxon>
        <taxon>Thermofilales</taxon>
        <taxon>Thermofilaceae</taxon>
        <taxon>Thermofilum</taxon>
    </lineage>
</organism>
<dbReference type="Pfam" id="PF09704">
    <property type="entry name" value="Cas_Cas5d"/>
    <property type="match status" value="1"/>
</dbReference>